<keyword evidence="11" id="KW-0325">Glycoprotein</keyword>
<evidence type="ECO:0000256" key="13">
    <source>
        <dbReference type="PROSITE-ProRule" id="PRU00124"/>
    </source>
</evidence>
<evidence type="ECO:0000313" key="17">
    <source>
        <dbReference type="Proteomes" id="UP001557470"/>
    </source>
</evidence>
<dbReference type="PROSITE" id="PS50026">
    <property type="entry name" value="EGF_3"/>
    <property type="match status" value="1"/>
</dbReference>
<feature type="disulfide bond" evidence="13">
    <location>
        <begin position="110"/>
        <end position="128"/>
    </location>
</feature>
<feature type="disulfide bond" evidence="13">
    <location>
        <begin position="25"/>
        <end position="37"/>
    </location>
</feature>
<feature type="domain" description="EGF-like" evidence="15">
    <location>
        <begin position="216"/>
        <end position="252"/>
    </location>
</feature>
<name>A0ABD0VZ87_UMBPY</name>
<evidence type="ECO:0000256" key="1">
    <source>
        <dbReference type="ARBA" id="ARBA00004167"/>
    </source>
</evidence>
<dbReference type="PROSITE" id="PS01187">
    <property type="entry name" value="EGF_CA"/>
    <property type="match status" value="1"/>
</dbReference>
<feature type="disulfide bond" evidence="13">
    <location>
        <begin position="103"/>
        <end position="115"/>
    </location>
</feature>
<gene>
    <name evidence="16" type="ORF">UPYG_G00352170</name>
</gene>
<evidence type="ECO:0000256" key="5">
    <source>
        <dbReference type="ARBA" id="ARBA00022729"/>
    </source>
</evidence>
<keyword evidence="9 13" id="KW-1015">Disulfide bond</keyword>
<evidence type="ECO:0000256" key="10">
    <source>
        <dbReference type="ARBA" id="ARBA00023170"/>
    </source>
</evidence>
<feature type="disulfide bond" evidence="13">
    <location>
        <begin position="876"/>
        <end position="891"/>
    </location>
</feature>
<keyword evidence="17" id="KW-1185">Reference proteome</keyword>
<dbReference type="Gene3D" id="2.10.25.10">
    <property type="entry name" value="Laminin"/>
    <property type="match status" value="2"/>
</dbReference>
<dbReference type="Gene3D" id="2.120.10.30">
    <property type="entry name" value="TolB, C-terminal domain"/>
    <property type="match status" value="2"/>
</dbReference>
<evidence type="ECO:0000256" key="11">
    <source>
        <dbReference type="ARBA" id="ARBA00023180"/>
    </source>
</evidence>
<feature type="disulfide bond" evidence="13">
    <location>
        <begin position="1299"/>
        <end position="1314"/>
    </location>
</feature>
<feature type="disulfide bond" evidence="13">
    <location>
        <begin position="122"/>
        <end position="137"/>
    </location>
</feature>
<evidence type="ECO:0000256" key="14">
    <source>
        <dbReference type="SAM" id="SignalP"/>
    </source>
</evidence>
<keyword evidence="4" id="KW-0812">Transmembrane</keyword>
<dbReference type="InterPro" id="IPR000152">
    <property type="entry name" value="EGF-type_Asp/Asn_hydroxyl_site"/>
</dbReference>
<keyword evidence="5 14" id="KW-0732">Signal</keyword>
<accession>A0ABD0VZ87</accession>
<feature type="disulfide bond" evidence="13">
    <location>
        <begin position="44"/>
        <end position="59"/>
    </location>
</feature>
<feature type="disulfide bond" evidence="13">
    <location>
        <begin position="140"/>
        <end position="152"/>
    </location>
</feature>
<evidence type="ECO:0000256" key="3">
    <source>
        <dbReference type="ARBA" id="ARBA00022583"/>
    </source>
</evidence>
<evidence type="ECO:0000256" key="8">
    <source>
        <dbReference type="ARBA" id="ARBA00023136"/>
    </source>
</evidence>
<dbReference type="GO" id="GO:0030855">
    <property type="term" value="P:epithelial cell differentiation"/>
    <property type="evidence" value="ECO:0007669"/>
    <property type="project" value="UniProtKB-ARBA"/>
</dbReference>
<comment type="caution">
    <text evidence="16">The sequence shown here is derived from an EMBL/GenBank/DDBJ whole genome shotgun (WGS) entry which is preliminary data.</text>
</comment>
<keyword evidence="3" id="KW-0254">Endocytosis</keyword>
<keyword evidence="8" id="KW-0472">Membrane</keyword>
<evidence type="ECO:0000256" key="2">
    <source>
        <dbReference type="ARBA" id="ARBA00022536"/>
    </source>
</evidence>
<feature type="disulfide bond" evidence="13">
    <location>
        <begin position="926"/>
        <end position="941"/>
    </location>
</feature>
<dbReference type="Gene3D" id="4.10.400.10">
    <property type="entry name" value="Low-density Lipoprotein Receptor"/>
    <property type="match status" value="16"/>
</dbReference>
<dbReference type="InterPro" id="IPR011042">
    <property type="entry name" value="6-blade_b-propeller_TolB-like"/>
</dbReference>
<keyword evidence="10" id="KW-0675">Receptor</keyword>
<proteinExistence type="predicted"/>
<dbReference type="SUPFAM" id="SSF57184">
    <property type="entry name" value="Growth factor receptor domain"/>
    <property type="match status" value="1"/>
</dbReference>
<dbReference type="SUPFAM" id="SSF63825">
    <property type="entry name" value="YWTD domain"/>
    <property type="match status" value="2"/>
</dbReference>
<keyword evidence="2 12" id="KW-0245">EGF-like domain</keyword>
<dbReference type="InterPro" id="IPR002172">
    <property type="entry name" value="LDrepeatLR_classA_rpt"/>
</dbReference>
<dbReference type="Pfam" id="PF00057">
    <property type="entry name" value="Ldl_recept_a"/>
    <property type="match status" value="16"/>
</dbReference>
<comment type="subcellular location">
    <subcellularLocation>
        <location evidence="1">Membrane</location>
        <topology evidence="1">Single-pass membrane protein</topology>
    </subcellularLocation>
</comment>
<dbReference type="PANTHER" id="PTHR22722">
    <property type="entry name" value="LOW-DENSITY LIPOPROTEIN RECEPTOR-RELATED PROTEIN 2-RELATED"/>
    <property type="match status" value="1"/>
</dbReference>
<organism evidence="16 17">
    <name type="scientific">Umbra pygmaea</name>
    <name type="common">Eastern mudminnow</name>
    <dbReference type="NCBI Taxonomy" id="75934"/>
    <lineage>
        <taxon>Eukaryota</taxon>
        <taxon>Metazoa</taxon>
        <taxon>Chordata</taxon>
        <taxon>Craniata</taxon>
        <taxon>Vertebrata</taxon>
        <taxon>Euteleostomi</taxon>
        <taxon>Actinopterygii</taxon>
        <taxon>Neopterygii</taxon>
        <taxon>Teleostei</taxon>
        <taxon>Protacanthopterygii</taxon>
        <taxon>Esociformes</taxon>
        <taxon>Umbridae</taxon>
        <taxon>Umbra</taxon>
    </lineage>
</organism>
<reference evidence="16 17" key="1">
    <citation type="submission" date="2024-06" db="EMBL/GenBank/DDBJ databases">
        <authorList>
            <person name="Pan Q."/>
            <person name="Wen M."/>
            <person name="Jouanno E."/>
            <person name="Zahm M."/>
            <person name="Klopp C."/>
            <person name="Cabau C."/>
            <person name="Louis A."/>
            <person name="Berthelot C."/>
            <person name="Parey E."/>
            <person name="Roest Crollius H."/>
            <person name="Montfort J."/>
            <person name="Robinson-Rechavi M."/>
            <person name="Bouchez O."/>
            <person name="Lampietro C."/>
            <person name="Lopez Roques C."/>
            <person name="Donnadieu C."/>
            <person name="Postlethwait J."/>
            <person name="Bobe J."/>
            <person name="Verreycken H."/>
            <person name="Guiguen Y."/>
        </authorList>
    </citation>
    <scope>NUCLEOTIDE SEQUENCE [LARGE SCALE GENOMIC DNA]</scope>
    <source>
        <strain evidence="16">Up_M1</strain>
        <tissue evidence="16">Testis</tissue>
    </source>
</reference>
<dbReference type="EMBL" id="JAGEUA010000011">
    <property type="protein sequence ID" value="KAL0963285.1"/>
    <property type="molecule type" value="Genomic_DNA"/>
</dbReference>
<dbReference type="FunFam" id="2.10.25.10:FF:000038">
    <property type="entry name" value="Fibrillin 2"/>
    <property type="match status" value="1"/>
</dbReference>
<evidence type="ECO:0000313" key="16">
    <source>
        <dbReference type="EMBL" id="KAL0963285.1"/>
    </source>
</evidence>
<dbReference type="GO" id="GO:0006897">
    <property type="term" value="P:endocytosis"/>
    <property type="evidence" value="ECO:0007669"/>
    <property type="project" value="UniProtKB-KW"/>
</dbReference>
<dbReference type="CDD" id="cd00112">
    <property type="entry name" value="LDLa"/>
    <property type="match status" value="16"/>
</dbReference>
<dbReference type="FunFam" id="2.10.25.10:FF:000037">
    <property type="entry name" value="Signal peptide, CUB domain and EGF-like domain-containing 2"/>
    <property type="match status" value="1"/>
</dbReference>
<feature type="disulfide bond" evidence="13">
    <location>
        <begin position="1158"/>
        <end position="1173"/>
    </location>
</feature>
<protein>
    <recommendedName>
        <fullName evidence="15">EGF-like domain-containing protein</fullName>
    </recommendedName>
</protein>
<feature type="disulfide bond" evidence="13">
    <location>
        <begin position="1118"/>
        <end position="1133"/>
    </location>
</feature>
<dbReference type="SMART" id="SM00181">
    <property type="entry name" value="EGF"/>
    <property type="match status" value="3"/>
</dbReference>
<feature type="disulfide bond" evidence="13">
    <location>
        <begin position="1067"/>
        <end position="1082"/>
    </location>
</feature>
<dbReference type="PROSITE" id="PS01209">
    <property type="entry name" value="LDLRA_1"/>
    <property type="match status" value="9"/>
</dbReference>
<dbReference type="InterPro" id="IPR000742">
    <property type="entry name" value="EGF"/>
</dbReference>
<evidence type="ECO:0000256" key="6">
    <source>
        <dbReference type="ARBA" id="ARBA00022737"/>
    </source>
</evidence>
<evidence type="ECO:0000256" key="4">
    <source>
        <dbReference type="ARBA" id="ARBA00022692"/>
    </source>
</evidence>
<feature type="chain" id="PRO_5044755533" description="EGF-like domain-containing protein" evidence="14">
    <location>
        <begin position="23"/>
        <end position="1369"/>
    </location>
</feature>
<dbReference type="SMART" id="SM00135">
    <property type="entry name" value="LY"/>
    <property type="match status" value="5"/>
</dbReference>
<keyword evidence="6" id="KW-0677">Repeat</keyword>
<feature type="disulfide bond" evidence="13">
    <location>
        <begin position="836"/>
        <end position="851"/>
    </location>
</feature>
<comment type="caution">
    <text evidence="12">Lacks conserved residue(s) required for the propagation of feature annotation.</text>
</comment>
<dbReference type="PROSITE" id="PS50068">
    <property type="entry name" value="LDLRA_2"/>
    <property type="match status" value="16"/>
</dbReference>
<dbReference type="SMART" id="SM00192">
    <property type="entry name" value="LDLa"/>
    <property type="match status" value="16"/>
</dbReference>
<dbReference type="InterPro" id="IPR018097">
    <property type="entry name" value="EGF_Ca-bd_CS"/>
</dbReference>
<feature type="disulfide bond" evidence="13">
    <location>
        <begin position="1349"/>
        <end position="1364"/>
    </location>
</feature>
<dbReference type="PROSITE" id="PS00010">
    <property type="entry name" value="ASX_HYDROXYL"/>
    <property type="match status" value="1"/>
</dbReference>
<dbReference type="GO" id="GO:0016020">
    <property type="term" value="C:membrane"/>
    <property type="evidence" value="ECO:0007669"/>
    <property type="project" value="UniProtKB-SubCell"/>
</dbReference>
<feature type="disulfide bond" evidence="13">
    <location>
        <begin position="1208"/>
        <end position="1223"/>
    </location>
</feature>
<dbReference type="InterPro" id="IPR001881">
    <property type="entry name" value="EGF-like_Ca-bd_dom"/>
</dbReference>
<keyword evidence="7" id="KW-1133">Transmembrane helix</keyword>
<dbReference type="InterPro" id="IPR000033">
    <property type="entry name" value="LDLR_classB_rpt"/>
</dbReference>
<feature type="disulfide bond" evidence="13">
    <location>
        <begin position="1017"/>
        <end position="1032"/>
    </location>
</feature>
<dbReference type="Pfam" id="PF07645">
    <property type="entry name" value="EGF_CA"/>
    <property type="match status" value="1"/>
</dbReference>
<feature type="disulfide bond" evidence="13">
    <location>
        <begin position="977"/>
        <end position="992"/>
    </location>
</feature>
<feature type="disulfide bond" evidence="13">
    <location>
        <begin position="1259"/>
        <end position="1274"/>
    </location>
</feature>
<dbReference type="SUPFAM" id="SSF57424">
    <property type="entry name" value="LDL receptor-like module"/>
    <property type="match status" value="16"/>
</dbReference>
<evidence type="ECO:0000256" key="12">
    <source>
        <dbReference type="PROSITE-ProRule" id="PRU00076"/>
    </source>
</evidence>
<feature type="disulfide bond" evidence="13">
    <location>
        <begin position="32"/>
        <end position="50"/>
    </location>
</feature>
<dbReference type="Proteomes" id="UP001557470">
    <property type="component" value="Unassembled WGS sequence"/>
</dbReference>
<dbReference type="PRINTS" id="PR00261">
    <property type="entry name" value="LDLRECEPTOR"/>
</dbReference>
<dbReference type="InterPro" id="IPR051221">
    <property type="entry name" value="LDLR-related"/>
</dbReference>
<sequence>MELLQFTCLLLLTSLMCLTGLGQLCGGNHWQCEGGKCLPRSWRCDGTGDCLDGSDEMDCPCSRDKWACLSGLPGCVRASALCDGKRHCADGSDEQSCPDNQSCLQGDWRCRNHICIPKNQFCNGLNDCVDNSDEETCGQCGPAAVRCPDGACLSEEEMCDGKLQCSDGSDEPSTCGRVCSKGNGGCSHSCEHQLWGALCSCPTGWRLSAHGDVCEDVDECTLDLSPCMHFCVNTPGSFYCHCEDGFQLEGTTDCFAEGNDTMFLTAKKGSIGFLNVKTLRFDVVHSVGYDPLALAFDVSRSSIYWVDGQGNIYKAEEQRSKILYAGLYGVKSLSCDWLTGQLYWTNQKTQSIHVGAFDGSGFATVLAKNIDPLELVLLPTESLLLWINKGPGAKMTVERSGMDGLGRDSLVVITSQLPHGLTLDVPARRLYWLSDVKKSIETVRVDGSGRYSFREFFKGRRAQTLAVSGRWFYWTDEKGLWRSLQAVPNQNTFIQRTALPVLKAYHELQQPKGHSACVSSGCSLCLATQDQLTGFTCTCPEDQLLMLDGSCEYVRFVYATSTTLNLLELKGKVLSRKLLLTTDFDMEFFDVDWKRDWIYLVNSTGHVMRRSLRTRRSEDVPTLIPACVVTVDQITGFLYWLSCDELCVGVTNMDQRYPRRLYQAGSDIRDVFLDWQRGRLYWLEAGQILSMRLSGRKSKEVQRVNGVISGRMIMDLTSNTLLWNAEGQGLMVTSLSKARSYQAGREWQIPGFVMAVRSPFLVSLFNDVLTVWDRRLVMRVQDIPVEQGVVRVIVALKEVTAPSTDSPDTPPTLPACISPSVRCQDSTLCISQTQLCDGQRDCPDGFDEESCITKCPNRGEFRCKDRRRCIERALVCDGRSHCHDGSDEVGCPTVAAPPSQTAALKCRLGSRLCEDGSECVLHSHVCDGEVDCKDGSDEHDCAASTDSPDTPPTLPACISPSVRCQDSTLCISQTQLCDGQRDCPDGFDEESCITKCPNRGEFRCKDRRKCIERALVCDGRSHCHDGSDEVGCPTVAAPPSQTAALKCRLGSRLCEDGSECVLHSHVCDGEVDCKDGSDEHDCAPSTDSPDTPPTLPACISPSVRCQDSTLCISQTQLCDGQRDCPDGFDEESCITKCPNRGEFRCKDRRRCIERALVCDGRSHCHDGSDEVGCPTVAAPPSQTAALKCRLGSRLCEDGSECVLHSHVCDGEVDCKDGSDEHDCAPSTDSPDTPPTLPACISPSVRCQDSTLCISQTQLCDGQRDCPDGFDEESCITKCPNRGEFRCKDRRRCIERALVCDGRSHCHDGSDEVGCPTVAAPPSQTAALKCRLGSRLCEDGSECVLHSHVCDGEVDCKDGSDEHDCGEYNI</sequence>
<evidence type="ECO:0000256" key="7">
    <source>
        <dbReference type="ARBA" id="ARBA00022989"/>
    </source>
</evidence>
<feature type="disulfide bond" evidence="13">
    <location>
        <begin position="147"/>
        <end position="165"/>
    </location>
</feature>
<dbReference type="PANTHER" id="PTHR22722:SF14">
    <property type="entry name" value="MEGALIN, ISOFORM A"/>
    <property type="match status" value="1"/>
</dbReference>
<evidence type="ECO:0000259" key="15">
    <source>
        <dbReference type="PROSITE" id="PS50026"/>
    </source>
</evidence>
<dbReference type="InterPro" id="IPR009030">
    <property type="entry name" value="Growth_fac_rcpt_cys_sf"/>
</dbReference>
<feature type="disulfide bond" evidence="13">
    <location>
        <begin position="82"/>
        <end position="97"/>
    </location>
</feature>
<feature type="signal peptide" evidence="14">
    <location>
        <begin position="1"/>
        <end position="22"/>
    </location>
</feature>
<dbReference type="InterPro" id="IPR036055">
    <property type="entry name" value="LDL_receptor-like_sf"/>
</dbReference>
<evidence type="ECO:0000256" key="9">
    <source>
        <dbReference type="ARBA" id="ARBA00023157"/>
    </source>
</evidence>
<dbReference type="InterPro" id="IPR049883">
    <property type="entry name" value="NOTCH1_EGF-like"/>
</dbReference>
<dbReference type="SMART" id="SM00179">
    <property type="entry name" value="EGF_CA"/>
    <property type="match status" value="1"/>
</dbReference>
<dbReference type="InterPro" id="IPR023415">
    <property type="entry name" value="LDLR_class-A_CS"/>
</dbReference>